<dbReference type="AlphaFoldDB" id="A0AAD3XZ36"/>
<organism evidence="2 3">
    <name type="scientific">Nepenthes gracilis</name>
    <name type="common">Slender pitcher plant</name>
    <dbReference type="NCBI Taxonomy" id="150966"/>
    <lineage>
        <taxon>Eukaryota</taxon>
        <taxon>Viridiplantae</taxon>
        <taxon>Streptophyta</taxon>
        <taxon>Embryophyta</taxon>
        <taxon>Tracheophyta</taxon>
        <taxon>Spermatophyta</taxon>
        <taxon>Magnoliopsida</taxon>
        <taxon>eudicotyledons</taxon>
        <taxon>Gunneridae</taxon>
        <taxon>Pentapetalae</taxon>
        <taxon>Caryophyllales</taxon>
        <taxon>Nepenthaceae</taxon>
        <taxon>Nepenthes</taxon>
    </lineage>
</organism>
<sequence>MRNSTGGGNDTFLLRFCFLGACWMMWLASGTDCGICPTHSVVALPEAENIFDDIMALKLNGELAWAAIPFAEGGSLLP</sequence>
<accession>A0AAD3XZ36</accession>
<proteinExistence type="predicted"/>
<evidence type="ECO:0000313" key="2">
    <source>
        <dbReference type="EMBL" id="GMH21301.1"/>
    </source>
</evidence>
<dbReference type="Proteomes" id="UP001279734">
    <property type="component" value="Unassembled WGS sequence"/>
</dbReference>
<gene>
    <name evidence="2" type="ORF">Nepgr_023143</name>
</gene>
<keyword evidence="3" id="KW-1185">Reference proteome</keyword>
<evidence type="ECO:0000256" key="1">
    <source>
        <dbReference type="SAM" id="Phobius"/>
    </source>
</evidence>
<protein>
    <submittedName>
        <fullName evidence="2">Uncharacterized protein</fullName>
    </submittedName>
</protein>
<keyword evidence="1" id="KW-0812">Transmembrane</keyword>
<name>A0AAD3XZ36_NEPGR</name>
<reference evidence="2" key="1">
    <citation type="submission" date="2023-05" db="EMBL/GenBank/DDBJ databases">
        <title>Nepenthes gracilis genome sequencing.</title>
        <authorList>
            <person name="Fukushima K."/>
        </authorList>
    </citation>
    <scope>NUCLEOTIDE SEQUENCE</scope>
    <source>
        <strain evidence="2">SING2019-196</strain>
    </source>
</reference>
<comment type="caution">
    <text evidence="2">The sequence shown here is derived from an EMBL/GenBank/DDBJ whole genome shotgun (WGS) entry which is preliminary data.</text>
</comment>
<dbReference type="EMBL" id="BSYO01000023">
    <property type="protein sequence ID" value="GMH21301.1"/>
    <property type="molecule type" value="Genomic_DNA"/>
</dbReference>
<keyword evidence="1" id="KW-1133">Transmembrane helix</keyword>
<keyword evidence="1" id="KW-0472">Membrane</keyword>
<feature type="transmembrane region" description="Helical" evidence="1">
    <location>
        <begin position="12"/>
        <end position="29"/>
    </location>
</feature>
<evidence type="ECO:0000313" key="3">
    <source>
        <dbReference type="Proteomes" id="UP001279734"/>
    </source>
</evidence>